<dbReference type="EMBL" id="BKCJ010358341">
    <property type="protein sequence ID" value="GFA03105.1"/>
    <property type="molecule type" value="Genomic_DNA"/>
</dbReference>
<gene>
    <name evidence="1" type="ORF">Tci_575077</name>
</gene>
<proteinExistence type="predicted"/>
<evidence type="ECO:0000313" key="1">
    <source>
        <dbReference type="EMBL" id="GFA03105.1"/>
    </source>
</evidence>
<organism evidence="1">
    <name type="scientific">Tanacetum cinerariifolium</name>
    <name type="common">Dalmatian daisy</name>
    <name type="synonym">Chrysanthemum cinerariifolium</name>
    <dbReference type="NCBI Taxonomy" id="118510"/>
    <lineage>
        <taxon>Eukaryota</taxon>
        <taxon>Viridiplantae</taxon>
        <taxon>Streptophyta</taxon>
        <taxon>Embryophyta</taxon>
        <taxon>Tracheophyta</taxon>
        <taxon>Spermatophyta</taxon>
        <taxon>Magnoliopsida</taxon>
        <taxon>eudicotyledons</taxon>
        <taxon>Gunneridae</taxon>
        <taxon>Pentapetalae</taxon>
        <taxon>asterids</taxon>
        <taxon>campanulids</taxon>
        <taxon>Asterales</taxon>
        <taxon>Asteraceae</taxon>
        <taxon>Asteroideae</taxon>
        <taxon>Anthemideae</taxon>
        <taxon>Anthemidinae</taxon>
        <taxon>Tanacetum</taxon>
    </lineage>
</organism>
<protein>
    <submittedName>
        <fullName evidence="1">Uncharacterized protein</fullName>
    </submittedName>
</protein>
<dbReference type="AlphaFoldDB" id="A0A699J105"/>
<comment type="caution">
    <text evidence="1">The sequence shown here is derived from an EMBL/GenBank/DDBJ whole genome shotgun (WGS) entry which is preliminary data.</text>
</comment>
<sequence length="162" mass="18098">MMHSCEEIPVVAEVVIDIEPEPTQNKPDRFFTCSMLLGHIGDVLNLEAIRGGLLVRMLHLWSNYYLQVVFAEEGVIMPRSALTFIISTMLAFVEIKSQGKPGFPFETHPRAIMVSITSLPVYGLASAAELWVSASGLDHTSVYANIARLDNDFPEFERRITT</sequence>
<reference evidence="1" key="1">
    <citation type="journal article" date="2019" name="Sci. Rep.">
        <title>Draft genome of Tanacetum cinerariifolium, the natural source of mosquito coil.</title>
        <authorList>
            <person name="Yamashiro T."/>
            <person name="Shiraishi A."/>
            <person name="Satake H."/>
            <person name="Nakayama K."/>
        </authorList>
    </citation>
    <scope>NUCLEOTIDE SEQUENCE</scope>
</reference>
<accession>A0A699J105</accession>
<name>A0A699J105_TANCI</name>